<dbReference type="Pfam" id="PF14383">
    <property type="entry name" value="VARLMGL"/>
    <property type="match status" value="1"/>
</dbReference>
<feature type="domain" description="DUF4378" evidence="2">
    <location>
        <begin position="780"/>
        <end position="931"/>
    </location>
</feature>
<dbReference type="OMA" id="RRVDGYM"/>
<gene>
    <name evidence="4" type="ORF">PHAVU_009G254000g</name>
</gene>
<reference evidence="5" key="1">
    <citation type="journal article" date="2014" name="Nat. Genet.">
        <title>A reference genome for common bean and genome-wide analysis of dual domestications.</title>
        <authorList>
            <person name="Schmutz J."/>
            <person name="McClean P.E."/>
            <person name="Mamidi S."/>
            <person name="Wu G.A."/>
            <person name="Cannon S.B."/>
            <person name="Grimwood J."/>
            <person name="Jenkins J."/>
            <person name="Shu S."/>
            <person name="Song Q."/>
            <person name="Chavarro C."/>
            <person name="Torres-Torres M."/>
            <person name="Geffroy V."/>
            <person name="Moghaddam S.M."/>
            <person name="Gao D."/>
            <person name="Abernathy B."/>
            <person name="Barry K."/>
            <person name="Blair M."/>
            <person name="Brick M.A."/>
            <person name="Chovatia M."/>
            <person name="Gepts P."/>
            <person name="Goodstein D.M."/>
            <person name="Gonzales M."/>
            <person name="Hellsten U."/>
            <person name="Hyten D.L."/>
            <person name="Jia G."/>
            <person name="Kelly J.D."/>
            <person name="Kudrna D."/>
            <person name="Lee R."/>
            <person name="Richard M.M."/>
            <person name="Miklas P.N."/>
            <person name="Osorno J.M."/>
            <person name="Rodrigues J."/>
            <person name="Thareau V."/>
            <person name="Urrea C.A."/>
            <person name="Wang M."/>
            <person name="Yu Y."/>
            <person name="Zhang M."/>
            <person name="Wing R.A."/>
            <person name="Cregan P.B."/>
            <person name="Rokhsar D.S."/>
            <person name="Jackson S.A."/>
        </authorList>
    </citation>
    <scope>NUCLEOTIDE SEQUENCE [LARGE SCALE GENOMIC DNA]</scope>
    <source>
        <strain evidence="5">cv. G19833</strain>
    </source>
</reference>
<dbReference type="PANTHER" id="PTHR21726">
    <property type="entry name" value="PHOSPHATIDYLINOSITOL N-ACETYLGLUCOSAMINYLTRANSFERASE SUBUNIT P DOWN SYNDROME CRITICAL REGION PROTEIN 5 -RELATED"/>
    <property type="match status" value="1"/>
</dbReference>
<name>V7B081_PHAVU</name>
<keyword evidence="5" id="KW-1185">Reference proteome</keyword>
<dbReference type="eggNOG" id="ENOG502QQK5">
    <property type="taxonomic scope" value="Eukaryota"/>
</dbReference>
<feature type="compositionally biased region" description="Polar residues" evidence="1">
    <location>
        <begin position="286"/>
        <end position="296"/>
    </location>
</feature>
<evidence type="ECO:0000259" key="3">
    <source>
        <dbReference type="Pfam" id="PF14383"/>
    </source>
</evidence>
<evidence type="ECO:0008006" key="6">
    <source>
        <dbReference type="Google" id="ProtNLM"/>
    </source>
</evidence>
<evidence type="ECO:0000313" key="4">
    <source>
        <dbReference type="EMBL" id="ESW10965.1"/>
    </source>
</evidence>
<dbReference type="InterPro" id="IPR032795">
    <property type="entry name" value="DUF3741-assoc"/>
</dbReference>
<dbReference type="OrthoDB" id="765769at2759"/>
<dbReference type="InterPro" id="IPR025486">
    <property type="entry name" value="DUF4378"/>
</dbReference>
<feature type="region of interest" description="Disordered" evidence="1">
    <location>
        <begin position="255"/>
        <end position="296"/>
    </location>
</feature>
<feature type="region of interest" description="Disordered" evidence="1">
    <location>
        <begin position="358"/>
        <end position="466"/>
    </location>
</feature>
<evidence type="ECO:0000313" key="5">
    <source>
        <dbReference type="Proteomes" id="UP000000226"/>
    </source>
</evidence>
<proteinExistence type="predicted"/>
<dbReference type="PANTHER" id="PTHR21726:SF29">
    <property type="entry name" value="EXPRESSED PROTEIN"/>
    <property type="match status" value="1"/>
</dbReference>
<feature type="compositionally biased region" description="Polar residues" evidence="1">
    <location>
        <begin position="396"/>
        <end position="414"/>
    </location>
</feature>
<protein>
    <recommendedName>
        <fullName evidence="6">DUF4378 domain-containing protein</fullName>
    </recommendedName>
</protein>
<dbReference type="EMBL" id="CM002296">
    <property type="protein sequence ID" value="ESW10965.1"/>
    <property type="molecule type" value="Genomic_DNA"/>
</dbReference>
<feature type="region of interest" description="Disordered" evidence="1">
    <location>
        <begin position="316"/>
        <end position="340"/>
    </location>
</feature>
<feature type="compositionally biased region" description="Polar residues" evidence="1">
    <location>
        <begin position="378"/>
        <end position="389"/>
    </location>
</feature>
<feature type="compositionally biased region" description="Basic and acidic residues" evidence="1">
    <location>
        <begin position="274"/>
        <end position="285"/>
    </location>
</feature>
<dbReference type="Proteomes" id="UP000000226">
    <property type="component" value="Chromosome 9"/>
</dbReference>
<evidence type="ECO:0000259" key="2">
    <source>
        <dbReference type="Pfam" id="PF14309"/>
    </source>
</evidence>
<dbReference type="STRING" id="3885.V7B081"/>
<feature type="domain" description="DUF3741" evidence="3">
    <location>
        <begin position="85"/>
        <end position="116"/>
    </location>
</feature>
<evidence type="ECO:0000256" key="1">
    <source>
        <dbReference type="SAM" id="MobiDB-lite"/>
    </source>
</evidence>
<sequence length="939" mass="104655">MGVEKEGTKSGGGYVGGFFQLFDWSTKSRKKLFAAKSDLPETLKQGRRVNYNVAMPMTQSSYLVDEDENGFGVSLRGSCDHSYASSVTDDETCGTRAPSVVARLMGLDSLPSSSISDPYATPYFDTRSLQEAQYFKKNFDHQHDHQTPYSGKLVEKVEGSSRSFIEPKQQKVITRPIEKFQTEVLPPKSAKSIPVTHHKLLSPIKSPSFVPTNNAAYIMEAAARIIEPGSHASTKAKTPLVASSTPLRVRELRDKVEASQKGPLFGPPSMTTSRTRDLKEKRELSQRATRLSESCQRSLESNAAKYLKGQSLNRSWNGSVDIPIKSPTQEEEVSSLKNNKGKSISLAIQAKVNVQKREGLSLTGGKSMTAQKEHPDLKSNQPMKANVQKNLHKKSSAQNSSGALRQNNLKQNYSTDKDKLPSKPLVTNSHSRKVLTGDSSHGRHRSSSNKSIAKSKVGSRKSVMEVTGSEKEVLYTSTNNFPRKKRSTDKDWNDRVVDNLFIEKTQKPAKSNLVSNKQNCWAEDVKKKDMDVVSFTFTTPLTRSSPGFETSGQAGQNTNGLSLDQRIKRVLLDSDNTRSPIGYNLIGGGDALGVLLEQKLRELTCMETTCHDSSKVRQPAITATISDEQVAGLNVVNLNPRLQPKKDQDVLFTDKLSNNYDADISFRGLPELSFKQNSWIDEMEQQLLNCRHPSPISVLEPSFSIESCESSLSTDVTSTEGSKLWSSVQAQEVHGLNFSRKFYACETDADLSDSASSTSAGNMMKHTSNVTRFGSSSTWEFDYVKDILCNVELIYMDFSLGQVSEVINSHLFKQLEGRKGGGFKHDDESRIRRKVTFDCVNECLDLRCRRYVGGGFKMWTKGFEMVKRKEWLAEDVYKEISCWRGMGDSMVDELVDKDMSSQYGRWLDYEVDASELGSEVVDQIFNSLVDDVVTEILQL</sequence>
<organism evidence="4 5">
    <name type="scientific">Phaseolus vulgaris</name>
    <name type="common">Kidney bean</name>
    <name type="synonym">French bean</name>
    <dbReference type="NCBI Taxonomy" id="3885"/>
    <lineage>
        <taxon>Eukaryota</taxon>
        <taxon>Viridiplantae</taxon>
        <taxon>Streptophyta</taxon>
        <taxon>Embryophyta</taxon>
        <taxon>Tracheophyta</taxon>
        <taxon>Spermatophyta</taxon>
        <taxon>Magnoliopsida</taxon>
        <taxon>eudicotyledons</taxon>
        <taxon>Gunneridae</taxon>
        <taxon>Pentapetalae</taxon>
        <taxon>rosids</taxon>
        <taxon>fabids</taxon>
        <taxon>Fabales</taxon>
        <taxon>Fabaceae</taxon>
        <taxon>Papilionoideae</taxon>
        <taxon>50 kb inversion clade</taxon>
        <taxon>NPAAA clade</taxon>
        <taxon>indigoferoid/millettioid clade</taxon>
        <taxon>Phaseoleae</taxon>
        <taxon>Phaseolus</taxon>
    </lineage>
</organism>
<dbReference type="AlphaFoldDB" id="V7B081"/>
<dbReference type="Gramene" id="ESW10965">
    <property type="protein sequence ID" value="ESW10965"/>
    <property type="gene ID" value="PHAVU_009G254000g"/>
</dbReference>
<accession>V7B081</accession>
<dbReference type="Pfam" id="PF14309">
    <property type="entry name" value="DUF4378"/>
    <property type="match status" value="1"/>
</dbReference>